<evidence type="ECO:0000256" key="1">
    <source>
        <dbReference type="ARBA" id="ARBA00004370"/>
    </source>
</evidence>
<dbReference type="PROSITE" id="PS50111">
    <property type="entry name" value="CHEMOTAXIS_TRANSDUC_2"/>
    <property type="match status" value="1"/>
</dbReference>
<feature type="domain" description="Methyl-accepting transducer" evidence="10">
    <location>
        <begin position="310"/>
        <end position="546"/>
    </location>
</feature>
<sequence length="609" mass="66507">MSAFKNLKTRNKLLATFALLALVFTVALLLAYRNLQEMQQSQQRLVDEQFGLLLHLKDMRVDTNALRATLVTSALEQRMPETQRAGLRERLKDQTESVDFLVRQSAGDSRVAGLAETYKQVWAEFAAAATDEILPLLATGQYRQAREVILGPQSDRVERLRELGDQIVAVENAHIEQLMTQNKQRVESQRNGMVVVFCVVLVLMVLLAWVMARLIAGPLENLTRWAHQIADGEVSSQRPSEARRDEVGLLSEAFFDMSRYLSDLARNAERIAEGDLREDPEPKSERDALGNAFYRMVTNLRATLQDIQEGSMVLGAASQEILASTSQVVSSAQETATSISEITTTVEEVKQTASVASDKARHVNESAERTKQVSKEGQAAIASSMDGMRQIREQMHAVAGSIVKLSEQSQAIGEVVATVNDLAEQSNLLGVNASIEAMRSGEYGKGFSAVAQEVKSLSVQSKQATAQVRAILNDIQNALNKAVMLAEQSSKAVDNGYQQAEASAQAILTLKESIEESSGAAVHIAASSQQQLVGMDQVATAMENIKQASQENVEGTQQAEQAARNLHDLGKRLKGRVSQFQLGTASELDPLSEGRMMTSPPVGDLSKKV</sequence>
<dbReference type="RefSeq" id="WP_131480158.1">
    <property type="nucleotide sequence ID" value="NZ_SJDL01000007.1"/>
</dbReference>
<dbReference type="SMART" id="SM00283">
    <property type="entry name" value="MA"/>
    <property type="match status" value="1"/>
</dbReference>
<dbReference type="Pfam" id="PF00672">
    <property type="entry name" value="HAMP"/>
    <property type="match status" value="1"/>
</dbReference>
<accession>A0ABY1ZN27</accession>
<evidence type="ECO:0000256" key="3">
    <source>
        <dbReference type="ARBA" id="ARBA00022989"/>
    </source>
</evidence>
<organism evidence="12 13">
    <name type="scientific">Marinobacter halodurans</name>
    <dbReference type="NCBI Taxonomy" id="2528979"/>
    <lineage>
        <taxon>Bacteria</taxon>
        <taxon>Pseudomonadati</taxon>
        <taxon>Pseudomonadota</taxon>
        <taxon>Gammaproteobacteria</taxon>
        <taxon>Pseudomonadales</taxon>
        <taxon>Marinobacteraceae</taxon>
        <taxon>Marinobacter</taxon>
    </lineage>
</organism>
<evidence type="ECO:0000256" key="5">
    <source>
        <dbReference type="ARBA" id="ARBA00023224"/>
    </source>
</evidence>
<evidence type="ECO:0000256" key="9">
    <source>
        <dbReference type="SAM" id="Phobius"/>
    </source>
</evidence>
<gene>
    <name evidence="12" type="ORF">EZI54_06325</name>
</gene>
<dbReference type="CDD" id="cd06225">
    <property type="entry name" value="HAMP"/>
    <property type="match status" value="1"/>
</dbReference>
<dbReference type="PANTHER" id="PTHR32089">
    <property type="entry name" value="METHYL-ACCEPTING CHEMOTAXIS PROTEIN MCPB"/>
    <property type="match status" value="1"/>
</dbReference>
<dbReference type="InterPro" id="IPR024478">
    <property type="entry name" value="HlyB_4HB_MCP"/>
</dbReference>
<evidence type="ECO:0000256" key="2">
    <source>
        <dbReference type="ARBA" id="ARBA00022692"/>
    </source>
</evidence>
<dbReference type="Pfam" id="PF00015">
    <property type="entry name" value="MCPsignal"/>
    <property type="match status" value="1"/>
</dbReference>
<comment type="similarity">
    <text evidence="6">Belongs to the methyl-accepting chemotaxis (MCP) protein family.</text>
</comment>
<dbReference type="InterPro" id="IPR004089">
    <property type="entry name" value="MCPsignal_dom"/>
</dbReference>
<evidence type="ECO:0000313" key="13">
    <source>
        <dbReference type="Proteomes" id="UP000313645"/>
    </source>
</evidence>
<keyword evidence="4 9" id="KW-0472">Membrane</keyword>
<protein>
    <submittedName>
        <fullName evidence="12">Methyl-accepting chemotaxis protein</fullName>
    </submittedName>
</protein>
<keyword evidence="5 7" id="KW-0807">Transducer</keyword>
<dbReference type="SMART" id="SM00304">
    <property type="entry name" value="HAMP"/>
    <property type="match status" value="1"/>
</dbReference>
<proteinExistence type="inferred from homology"/>
<dbReference type="PROSITE" id="PS50885">
    <property type="entry name" value="HAMP"/>
    <property type="match status" value="2"/>
</dbReference>
<comment type="subcellular location">
    <subcellularLocation>
        <location evidence="1">Membrane</location>
    </subcellularLocation>
</comment>
<dbReference type="InterPro" id="IPR003660">
    <property type="entry name" value="HAMP_dom"/>
</dbReference>
<keyword evidence="13" id="KW-1185">Reference proteome</keyword>
<dbReference type="PANTHER" id="PTHR32089:SF112">
    <property type="entry name" value="LYSOZYME-LIKE PROTEIN-RELATED"/>
    <property type="match status" value="1"/>
</dbReference>
<feature type="domain" description="HAMP" evidence="11">
    <location>
        <begin position="213"/>
        <end position="266"/>
    </location>
</feature>
<evidence type="ECO:0000256" key="8">
    <source>
        <dbReference type="SAM" id="MobiDB-lite"/>
    </source>
</evidence>
<feature type="transmembrane region" description="Helical" evidence="9">
    <location>
        <begin position="192"/>
        <end position="216"/>
    </location>
</feature>
<evidence type="ECO:0000256" key="6">
    <source>
        <dbReference type="ARBA" id="ARBA00029447"/>
    </source>
</evidence>
<keyword evidence="3 9" id="KW-1133">Transmembrane helix</keyword>
<dbReference type="SUPFAM" id="SSF58104">
    <property type="entry name" value="Methyl-accepting chemotaxis protein (MCP) signaling domain"/>
    <property type="match status" value="1"/>
</dbReference>
<dbReference type="Proteomes" id="UP000313645">
    <property type="component" value="Unassembled WGS sequence"/>
</dbReference>
<evidence type="ECO:0000259" key="10">
    <source>
        <dbReference type="PROSITE" id="PS50111"/>
    </source>
</evidence>
<reference evidence="12 13" key="1">
    <citation type="submission" date="2019-02" db="EMBL/GenBank/DDBJ databases">
        <title>Marinobacter halodurans sp. nov., a marine bacterium isolated from sea tidal flat.</title>
        <authorList>
            <person name="Yoo Y."/>
            <person name="Lee D.W."/>
            <person name="Kim B.S."/>
            <person name="Kim J.-J."/>
        </authorList>
    </citation>
    <scope>NUCLEOTIDE SEQUENCE [LARGE SCALE GENOMIC DNA]</scope>
    <source>
        <strain evidence="12 13">YJ-S3-2</strain>
    </source>
</reference>
<dbReference type="Gene3D" id="1.10.287.950">
    <property type="entry name" value="Methyl-accepting chemotaxis protein"/>
    <property type="match status" value="1"/>
</dbReference>
<comment type="caution">
    <text evidence="12">The sequence shown here is derived from an EMBL/GenBank/DDBJ whole genome shotgun (WGS) entry which is preliminary data.</text>
</comment>
<dbReference type="Pfam" id="PF12729">
    <property type="entry name" value="4HB_MCP_1"/>
    <property type="match status" value="1"/>
</dbReference>
<dbReference type="Gene3D" id="6.10.340.10">
    <property type="match status" value="1"/>
</dbReference>
<name>A0ABY1ZN27_9GAMM</name>
<evidence type="ECO:0000256" key="4">
    <source>
        <dbReference type="ARBA" id="ARBA00023136"/>
    </source>
</evidence>
<evidence type="ECO:0000256" key="7">
    <source>
        <dbReference type="PROSITE-ProRule" id="PRU00284"/>
    </source>
</evidence>
<dbReference type="SUPFAM" id="SSF158472">
    <property type="entry name" value="HAMP domain-like"/>
    <property type="match status" value="1"/>
</dbReference>
<feature type="domain" description="HAMP" evidence="11">
    <location>
        <begin position="268"/>
        <end position="305"/>
    </location>
</feature>
<feature type="region of interest" description="Disordered" evidence="8">
    <location>
        <begin position="582"/>
        <end position="609"/>
    </location>
</feature>
<evidence type="ECO:0000259" key="11">
    <source>
        <dbReference type="PROSITE" id="PS50885"/>
    </source>
</evidence>
<dbReference type="EMBL" id="SJDL01000007">
    <property type="protein sequence ID" value="TBW57651.1"/>
    <property type="molecule type" value="Genomic_DNA"/>
</dbReference>
<keyword evidence="2 9" id="KW-0812">Transmembrane</keyword>
<evidence type="ECO:0000313" key="12">
    <source>
        <dbReference type="EMBL" id="TBW57651.1"/>
    </source>
</evidence>